<keyword evidence="4" id="KW-1185">Reference proteome</keyword>
<organism evidence="3 4">
    <name type="scientific">Epilithonimonas lactis</name>
    <dbReference type="NCBI Taxonomy" id="421072"/>
    <lineage>
        <taxon>Bacteria</taxon>
        <taxon>Pseudomonadati</taxon>
        <taxon>Bacteroidota</taxon>
        <taxon>Flavobacteriia</taxon>
        <taxon>Flavobacteriales</taxon>
        <taxon>Weeksellaceae</taxon>
        <taxon>Chryseobacterium group</taxon>
        <taxon>Epilithonimonas</taxon>
    </lineage>
</organism>
<accession>A0A085B649</accession>
<reference evidence="3 4" key="1">
    <citation type="submission" date="2014-07" db="EMBL/GenBank/DDBJ databases">
        <title>Epilithonimonas lactis LMG 22401 Genome.</title>
        <authorList>
            <person name="Pipes S.E."/>
            <person name="Stropko S.J."/>
        </authorList>
    </citation>
    <scope>NUCLEOTIDE SEQUENCE [LARGE SCALE GENOMIC DNA]</scope>
    <source>
        <strain evidence="3 4">LMG 24401</strain>
    </source>
</reference>
<dbReference type="Pfam" id="PF08327">
    <property type="entry name" value="AHSA1"/>
    <property type="match status" value="1"/>
</dbReference>
<dbReference type="AlphaFoldDB" id="A0A085B649"/>
<dbReference type="eggNOG" id="COG3832">
    <property type="taxonomic scope" value="Bacteria"/>
</dbReference>
<dbReference type="InterPro" id="IPR023393">
    <property type="entry name" value="START-like_dom_sf"/>
</dbReference>
<gene>
    <name evidence="3" type="ORF">IO89_19285</name>
</gene>
<dbReference type="Gene3D" id="3.30.530.20">
    <property type="match status" value="1"/>
</dbReference>
<protein>
    <submittedName>
        <fullName evidence="3">ATPase</fullName>
    </submittedName>
</protein>
<dbReference type="SUPFAM" id="SSF55961">
    <property type="entry name" value="Bet v1-like"/>
    <property type="match status" value="1"/>
</dbReference>
<comment type="caution">
    <text evidence="3">The sequence shown here is derived from an EMBL/GenBank/DDBJ whole genome shotgun (WGS) entry which is preliminary data.</text>
</comment>
<feature type="domain" description="Activator of Hsp90 ATPase homologue 1/2-like C-terminal" evidence="2">
    <location>
        <begin position="16"/>
        <end position="132"/>
    </location>
</feature>
<dbReference type="OrthoDB" id="2364866at2"/>
<dbReference type="STRING" id="421072.SAMN04488097_1061"/>
<dbReference type="InterPro" id="IPR013538">
    <property type="entry name" value="ASHA1/2-like_C"/>
</dbReference>
<comment type="similarity">
    <text evidence="1">Belongs to the AHA1 family.</text>
</comment>
<name>A0A085B649_9FLAO</name>
<proteinExistence type="inferred from homology"/>
<dbReference type="EMBL" id="JPLY01000009">
    <property type="protein sequence ID" value="KFC17944.1"/>
    <property type="molecule type" value="Genomic_DNA"/>
</dbReference>
<evidence type="ECO:0000259" key="2">
    <source>
        <dbReference type="Pfam" id="PF08327"/>
    </source>
</evidence>
<evidence type="ECO:0000313" key="3">
    <source>
        <dbReference type="EMBL" id="KFC17944.1"/>
    </source>
</evidence>
<evidence type="ECO:0000256" key="1">
    <source>
        <dbReference type="ARBA" id="ARBA00006817"/>
    </source>
</evidence>
<dbReference type="Proteomes" id="UP000028623">
    <property type="component" value="Unassembled WGS sequence"/>
</dbReference>
<sequence>METKLTAKASIGIQKPVSEIFEAIIDPEKMQHYFISKGSARMEVGKEIFWEFPEFEGSYPLTTKEITPNEKIVFVWDPKSVVTIELQKLSENDTVVKVSEVGYQSDEKGMKWAIGQTEGWANFLACMKAWLEHGIYLRKGAFDFMKTN</sequence>
<evidence type="ECO:0000313" key="4">
    <source>
        <dbReference type="Proteomes" id="UP000028623"/>
    </source>
</evidence>
<dbReference type="RefSeq" id="WP_034979524.1">
    <property type="nucleotide sequence ID" value="NZ_FOFI01000001.1"/>
</dbReference>